<dbReference type="SUPFAM" id="SSF53098">
    <property type="entry name" value="Ribonuclease H-like"/>
    <property type="match status" value="1"/>
</dbReference>
<proteinExistence type="predicted"/>
<protein>
    <recommendedName>
        <fullName evidence="3">3'-5' exonuclease domain-containing protein</fullName>
    </recommendedName>
</protein>
<name>A0A5J9SM38_9POAL</name>
<comment type="caution">
    <text evidence="4">The sequence shown here is derived from an EMBL/GenBank/DDBJ whole genome shotgun (WGS) entry which is preliminary data.</text>
</comment>
<dbReference type="OrthoDB" id="10261556at2759"/>
<feature type="domain" description="3'-5' exonuclease" evidence="3">
    <location>
        <begin position="38"/>
        <end position="221"/>
    </location>
</feature>
<dbReference type="InterPro" id="IPR002562">
    <property type="entry name" value="3'-5'_exonuclease_dom"/>
</dbReference>
<keyword evidence="5" id="KW-1185">Reference proteome</keyword>
<dbReference type="AlphaFoldDB" id="A0A5J9SM38"/>
<dbReference type="GO" id="GO:0008408">
    <property type="term" value="F:3'-5' exonuclease activity"/>
    <property type="evidence" value="ECO:0007669"/>
    <property type="project" value="InterPro"/>
</dbReference>
<dbReference type="PANTHER" id="PTHR13620">
    <property type="entry name" value="3-5 EXONUCLEASE"/>
    <property type="match status" value="1"/>
</dbReference>
<evidence type="ECO:0000313" key="5">
    <source>
        <dbReference type="Proteomes" id="UP000324897"/>
    </source>
</evidence>
<reference evidence="4 5" key="1">
    <citation type="journal article" date="2019" name="Sci. Rep.">
        <title>A high-quality genome of Eragrostis curvula grass provides insights into Poaceae evolution and supports new strategies to enhance forage quality.</title>
        <authorList>
            <person name="Carballo J."/>
            <person name="Santos B.A.C.M."/>
            <person name="Zappacosta D."/>
            <person name="Garbus I."/>
            <person name="Selva J.P."/>
            <person name="Gallo C.A."/>
            <person name="Diaz A."/>
            <person name="Albertini E."/>
            <person name="Caccamo M."/>
            <person name="Echenique V."/>
        </authorList>
    </citation>
    <scope>NUCLEOTIDE SEQUENCE [LARGE SCALE GENOMIC DNA]</scope>
    <source>
        <strain evidence="5">cv. Victoria</strain>
        <tissue evidence="4">Leaf</tissue>
    </source>
</reference>
<dbReference type="GO" id="GO:0006139">
    <property type="term" value="P:nucleobase-containing compound metabolic process"/>
    <property type="evidence" value="ECO:0007669"/>
    <property type="project" value="InterPro"/>
</dbReference>
<evidence type="ECO:0000259" key="3">
    <source>
        <dbReference type="SMART" id="SM00474"/>
    </source>
</evidence>
<dbReference type="Gene3D" id="3.30.420.10">
    <property type="entry name" value="Ribonuclease H-like superfamily/Ribonuclease H"/>
    <property type="match status" value="1"/>
</dbReference>
<dbReference type="SMART" id="SM00474">
    <property type="entry name" value="35EXOc"/>
    <property type="match status" value="1"/>
</dbReference>
<dbReference type="CDD" id="cd06141">
    <property type="entry name" value="WRN_exo"/>
    <property type="match status" value="1"/>
</dbReference>
<dbReference type="Proteomes" id="UP000324897">
    <property type="component" value="Unassembled WGS sequence"/>
</dbReference>
<feature type="non-terminal residue" evidence="4">
    <location>
        <position position="1"/>
    </location>
</feature>
<dbReference type="GO" id="GO:0005737">
    <property type="term" value="C:cytoplasm"/>
    <property type="evidence" value="ECO:0007669"/>
    <property type="project" value="TreeGrafter"/>
</dbReference>
<gene>
    <name evidence="4" type="ORF">EJB05_54572</name>
</gene>
<evidence type="ECO:0000256" key="1">
    <source>
        <dbReference type="ARBA" id="ARBA00022722"/>
    </source>
</evidence>
<dbReference type="PANTHER" id="PTHR13620:SF105">
    <property type="entry name" value="OS01G0737700 PROTEIN"/>
    <property type="match status" value="1"/>
</dbReference>
<dbReference type="EMBL" id="RWGY01000641">
    <property type="protein sequence ID" value="TVU00024.1"/>
    <property type="molecule type" value="Genomic_DNA"/>
</dbReference>
<dbReference type="InterPro" id="IPR012337">
    <property type="entry name" value="RNaseH-like_sf"/>
</dbReference>
<dbReference type="Pfam" id="PF01612">
    <property type="entry name" value="DNA_pol_A_exo1"/>
    <property type="match status" value="1"/>
</dbReference>
<evidence type="ECO:0000313" key="4">
    <source>
        <dbReference type="EMBL" id="TVU00024.1"/>
    </source>
</evidence>
<evidence type="ECO:0000256" key="2">
    <source>
        <dbReference type="ARBA" id="ARBA00022801"/>
    </source>
</evidence>
<keyword evidence="2" id="KW-0378">Hydrolase</keyword>
<dbReference type="GO" id="GO:0005634">
    <property type="term" value="C:nucleus"/>
    <property type="evidence" value="ECO:0007669"/>
    <property type="project" value="TreeGrafter"/>
</dbReference>
<dbReference type="GO" id="GO:0003676">
    <property type="term" value="F:nucleic acid binding"/>
    <property type="evidence" value="ECO:0007669"/>
    <property type="project" value="InterPro"/>
</dbReference>
<dbReference type="InterPro" id="IPR051132">
    <property type="entry name" value="3-5_Exonuclease_domain"/>
</dbReference>
<organism evidence="4 5">
    <name type="scientific">Eragrostis curvula</name>
    <name type="common">weeping love grass</name>
    <dbReference type="NCBI Taxonomy" id="38414"/>
    <lineage>
        <taxon>Eukaryota</taxon>
        <taxon>Viridiplantae</taxon>
        <taxon>Streptophyta</taxon>
        <taxon>Embryophyta</taxon>
        <taxon>Tracheophyta</taxon>
        <taxon>Spermatophyta</taxon>
        <taxon>Magnoliopsida</taxon>
        <taxon>Liliopsida</taxon>
        <taxon>Poales</taxon>
        <taxon>Poaceae</taxon>
        <taxon>PACMAD clade</taxon>
        <taxon>Chloridoideae</taxon>
        <taxon>Eragrostideae</taxon>
        <taxon>Eragrostidinae</taxon>
        <taxon>Eragrostis</taxon>
    </lineage>
</organism>
<dbReference type="InterPro" id="IPR036397">
    <property type="entry name" value="RNaseH_sf"/>
</dbReference>
<accession>A0A5J9SM38</accession>
<sequence length="223" mass="25304">MDMAGTNQDDTTNIATINHLDAATTKHDVFFNNKTIETTVTKSVAAVERFIKEVRGDHREHLLVGLDTEWHKIRDLHSRSGYRYVTVVVQICVKNRCLVFQIYHADHMPWVLKQFLGCRHCKFVGADVQQDVTMLAKDFCFAVANPFDLQPTGVRLGYGTEERKPSLKLLVQGLLKVDMDKDTELHETWAREELTLKHINYAAIDAIASLDVANAMGVKLHVD</sequence>
<dbReference type="Gramene" id="TVU00024">
    <property type="protein sequence ID" value="TVU00024"/>
    <property type="gene ID" value="EJB05_54572"/>
</dbReference>
<keyword evidence="1" id="KW-0540">Nuclease</keyword>